<dbReference type="OrthoDB" id="6418983at2759"/>
<dbReference type="Pfam" id="PF18014">
    <property type="entry name" value="Acetyltransf_18"/>
    <property type="match status" value="1"/>
</dbReference>
<gene>
    <name evidence="2" type="ORF">CAUJ_LOCUS13877</name>
</gene>
<accession>A0A8S1HTU0</accession>
<evidence type="ECO:0000313" key="3">
    <source>
        <dbReference type="Proteomes" id="UP000835052"/>
    </source>
</evidence>
<evidence type="ECO:0000313" key="2">
    <source>
        <dbReference type="EMBL" id="CAD6197970.1"/>
    </source>
</evidence>
<protein>
    <recommendedName>
        <fullName evidence="1">YitH/HolE acetyltransferase (GNAT) domain-containing protein</fullName>
    </recommendedName>
</protein>
<organism evidence="2 3">
    <name type="scientific">Caenorhabditis auriculariae</name>
    <dbReference type="NCBI Taxonomy" id="2777116"/>
    <lineage>
        <taxon>Eukaryota</taxon>
        <taxon>Metazoa</taxon>
        <taxon>Ecdysozoa</taxon>
        <taxon>Nematoda</taxon>
        <taxon>Chromadorea</taxon>
        <taxon>Rhabditida</taxon>
        <taxon>Rhabditina</taxon>
        <taxon>Rhabditomorpha</taxon>
        <taxon>Rhabditoidea</taxon>
        <taxon>Rhabditidae</taxon>
        <taxon>Peloderinae</taxon>
        <taxon>Caenorhabditis</taxon>
    </lineage>
</organism>
<comment type="caution">
    <text evidence="2">The sequence shown here is derived from an EMBL/GenBank/DDBJ whole genome shotgun (WGS) entry which is preliminary data.</text>
</comment>
<evidence type="ECO:0000259" key="1">
    <source>
        <dbReference type="Pfam" id="PF18014"/>
    </source>
</evidence>
<feature type="domain" description="YitH/HolE acetyltransferase (GNAT)" evidence="1">
    <location>
        <begin position="176"/>
        <end position="279"/>
    </location>
</feature>
<dbReference type="InterPro" id="IPR041496">
    <property type="entry name" value="YitH/HolE_GNAT"/>
</dbReference>
<dbReference type="PANTHER" id="PTHR47408:SF1">
    <property type="entry name" value="N-ACETYLTRANSFERASE DOMAIN-CONTAINING PROTEIN"/>
    <property type="match status" value="1"/>
</dbReference>
<dbReference type="PANTHER" id="PTHR47408">
    <property type="entry name" value="PROTEIN CBG01304-RELATED"/>
    <property type="match status" value="1"/>
</dbReference>
<sequence>MAPLTVQAKSSGIKIIVNPGRKYWEQMERWYSETERWNMRPDEISVWASTYEKYWMFAGVDQETNEFVCSLSLGMQTTSDGEPLYSIGLFYCVPQKRGLGYGKPLFDAAMAHIGQSNATLYSAKEMSAWYASKHGFNKLLSFWTCWAEVQPLNLVLPEVSKQYDIKTTEEVDWDEIHDYDSTICCVEREDYLEESLTWEATVSRVAVDSNGDVVGFGSLRFVSQNEIYACPLYADNSTIARDLLISMLSTVTDLSSYSAFSLLFPEHNKSVLSIISELSKGRYKHYPIYRNQYLKKVLPVPWDKVYANDDVNHSIV</sequence>
<dbReference type="Proteomes" id="UP000835052">
    <property type="component" value="Unassembled WGS sequence"/>
</dbReference>
<dbReference type="Gene3D" id="3.40.630.90">
    <property type="match status" value="1"/>
</dbReference>
<keyword evidence="3" id="KW-1185">Reference proteome</keyword>
<dbReference type="SUPFAM" id="SSF55729">
    <property type="entry name" value="Acyl-CoA N-acyltransferases (Nat)"/>
    <property type="match status" value="1"/>
</dbReference>
<dbReference type="AlphaFoldDB" id="A0A8S1HTU0"/>
<dbReference type="InterPro" id="IPR016181">
    <property type="entry name" value="Acyl_CoA_acyltransferase"/>
</dbReference>
<name>A0A8S1HTU0_9PELO</name>
<reference evidence="2" key="1">
    <citation type="submission" date="2020-10" db="EMBL/GenBank/DDBJ databases">
        <authorList>
            <person name="Kikuchi T."/>
        </authorList>
    </citation>
    <scope>NUCLEOTIDE SEQUENCE</scope>
    <source>
        <strain evidence="2">NKZ352</strain>
    </source>
</reference>
<dbReference type="EMBL" id="CAJGYM010000111">
    <property type="protein sequence ID" value="CAD6197970.1"/>
    <property type="molecule type" value="Genomic_DNA"/>
</dbReference>
<proteinExistence type="predicted"/>